<sequence>MSDTSETNGGHRPSRRALVAGATATAAGAVITTLAVRANRAADEGRTPAAATPAPAARRSAPGTPAPGPRPRSDHRPNILFVLTDDQPKDTDWALPRTIDWLGRDGVTFERAHANTPLCAPSRASIMSGRYAHHHGVLDTRHPTHLDQHTTVQRQLREAGYRTGLFGKYLNYWHPADNPPHFDEWLLQEPVAYVDGHYNDGGTVRTIPGYNTTVIKDRALAFVERSRTDTRPWFAYVATRAAHEVNIPDGTYARTRVPSWKGRPSVFETGKLDKPPFLRTADHSFAEGRALRTRQLRTLLSVDDAMRDFRDKLRELGQLENTLVVFTSDHGLAWGDHGWLRKSVPYRPSLEVPFLMSWPAGGLAKGGRDDRLTCHVDIAPTLLAAAGITPDTPHDGHSLLDARNDRHHVLAEWWWNRQDKVPIHTWASYVGKNEQYTEYYRGRLDTDGRPQGSGEVLFREYYDLRADPYQLTNLLHLSSPDDERRLGIPALARDLAVARAA</sequence>
<dbReference type="SUPFAM" id="SSF53649">
    <property type="entry name" value="Alkaline phosphatase-like"/>
    <property type="match status" value="1"/>
</dbReference>
<proteinExistence type="predicted"/>
<keyword evidence="4" id="KW-1185">Reference proteome</keyword>
<reference evidence="3 4" key="1">
    <citation type="submission" date="2015-10" db="EMBL/GenBank/DDBJ databases">
        <title>Draft genome sequence of Streptomyces griseoruber DSM 40281, type strain for the species Streptomyces griseoruber.</title>
        <authorList>
            <person name="Ruckert C."/>
            <person name="Winkler A."/>
            <person name="Kalinowski J."/>
            <person name="Kampfer P."/>
            <person name="Glaeser S."/>
        </authorList>
    </citation>
    <scope>NUCLEOTIDE SEQUENCE [LARGE SCALE GENOMIC DNA]</scope>
    <source>
        <strain evidence="3 4">DSM 40281</strain>
    </source>
</reference>
<protein>
    <submittedName>
        <fullName evidence="3">Sulfatase</fullName>
    </submittedName>
</protein>
<dbReference type="EMBL" id="LMWW01000015">
    <property type="protein sequence ID" value="KUN85062.1"/>
    <property type="molecule type" value="Genomic_DNA"/>
</dbReference>
<dbReference type="InterPro" id="IPR006311">
    <property type="entry name" value="TAT_signal"/>
</dbReference>
<feature type="domain" description="Sulfatase N-terminal" evidence="2">
    <location>
        <begin position="77"/>
        <end position="388"/>
    </location>
</feature>
<dbReference type="Gene3D" id="3.40.720.10">
    <property type="entry name" value="Alkaline Phosphatase, subunit A"/>
    <property type="match status" value="1"/>
</dbReference>
<dbReference type="PANTHER" id="PTHR43108:SF8">
    <property type="entry name" value="SD21168P"/>
    <property type="match status" value="1"/>
</dbReference>
<feature type="region of interest" description="Disordered" evidence="1">
    <location>
        <begin position="1"/>
        <end position="20"/>
    </location>
</feature>
<evidence type="ECO:0000313" key="3">
    <source>
        <dbReference type="EMBL" id="KUN85062.1"/>
    </source>
</evidence>
<accession>A0A101T3H3</accession>
<dbReference type="PROSITE" id="PS51318">
    <property type="entry name" value="TAT"/>
    <property type="match status" value="1"/>
</dbReference>
<feature type="compositionally biased region" description="Low complexity" evidence="1">
    <location>
        <begin position="47"/>
        <end position="63"/>
    </location>
</feature>
<comment type="caution">
    <text evidence="3">The sequence shown here is derived from an EMBL/GenBank/DDBJ whole genome shotgun (WGS) entry which is preliminary data.</text>
</comment>
<dbReference type="PANTHER" id="PTHR43108">
    <property type="entry name" value="N-ACETYLGLUCOSAMINE-6-SULFATASE FAMILY MEMBER"/>
    <property type="match status" value="1"/>
</dbReference>
<dbReference type="CDD" id="cd16147">
    <property type="entry name" value="G6S"/>
    <property type="match status" value="1"/>
</dbReference>
<name>A0A101T3H3_9ACTN</name>
<dbReference type="RefSeq" id="WP_055635370.1">
    <property type="nucleotide sequence ID" value="NZ_KQ948766.1"/>
</dbReference>
<dbReference type="Proteomes" id="UP000052982">
    <property type="component" value="Unassembled WGS sequence"/>
</dbReference>
<gene>
    <name evidence="3" type="ORF">AQJ64_12590</name>
</gene>
<dbReference type="AlphaFoldDB" id="A0A101T3H3"/>
<dbReference type="InterPro" id="IPR000917">
    <property type="entry name" value="Sulfatase_N"/>
</dbReference>
<evidence type="ECO:0000313" key="4">
    <source>
        <dbReference type="Proteomes" id="UP000052982"/>
    </source>
</evidence>
<dbReference type="STRING" id="1943.AQJ64_12590"/>
<organism evidence="3 4">
    <name type="scientific">Streptomyces griseoruber</name>
    <dbReference type="NCBI Taxonomy" id="1943"/>
    <lineage>
        <taxon>Bacteria</taxon>
        <taxon>Bacillati</taxon>
        <taxon>Actinomycetota</taxon>
        <taxon>Actinomycetes</taxon>
        <taxon>Kitasatosporales</taxon>
        <taxon>Streptomycetaceae</taxon>
        <taxon>Streptomyces</taxon>
    </lineage>
</organism>
<dbReference type="InterPro" id="IPR017850">
    <property type="entry name" value="Alkaline_phosphatase_core_sf"/>
</dbReference>
<dbReference type="Pfam" id="PF00884">
    <property type="entry name" value="Sulfatase"/>
    <property type="match status" value="1"/>
</dbReference>
<feature type="region of interest" description="Disordered" evidence="1">
    <location>
        <begin position="39"/>
        <end position="78"/>
    </location>
</feature>
<evidence type="ECO:0000259" key="2">
    <source>
        <dbReference type="Pfam" id="PF00884"/>
    </source>
</evidence>
<evidence type="ECO:0000256" key="1">
    <source>
        <dbReference type="SAM" id="MobiDB-lite"/>
    </source>
</evidence>